<reference evidence="3" key="1">
    <citation type="submission" date="2021-01" db="EMBL/GenBank/DDBJ databases">
        <title>Caligus Genome Assembly.</title>
        <authorList>
            <person name="Gallardo-Escarate C."/>
        </authorList>
    </citation>
    <scope>NUCLEOTIDE SEQUENCE [LARGE SCALE GENOMIC DNA]</scope>
</reference>
<keyword evidence="3" id="KW-1185">Reference proteome</keyword>
<evidence type="ECO:0000313" key="3">
    <source>
        <dbReference type="Proteomes" id="UP000595437"/>
    </source>
</evidence>
<organism evidence="2 3">
    <name type="scientific">Caligus rogercresseyi</name>
    <name type="common">Sea louse</name>
    <dbReference type="NCBI Taxonomy" id="217165"/>
    <lineage>
        <taxon>Eukaryota</taxon>
        <taxon>Metazoa</taxon>
        <taxon>Ecdysozoa</taxon>
        <taxon>Arthropoda</taxon>
        <taxon>Crustacea</taxon>
        <taxon>Multicrustacea</taxon>
        <taxon>Hexanauplia</taxon>
        <taxon>Copepoda</taxon>
        <taxon>Siphonostomatoida</taxon>
        <taxon>Caligidae</taxon>
        <taxon>Caligus</taxon>
    </lineage>
</organism>
<protein>
    <submittedName>
        <fullName evidence="2">Sushi domain containing 1</fullName>
    </submittedName>
</protein>
<dbReference type="Proteomes" id="UP000595437">
    <property type="component" value="Chromosome 18"/>
</dbReference>
<evidence type="ECO:0000256" key="1">
    <source>
        <dbReference type="SAM" id="MobiDB-lite"/>
    </source>
</evidence>
<sequence>MKTHQISTILTRENKYVIAAPLSSFKVLELIPFIQYLFNNFLNTLLAELSTPILPTSQTLQHSRDASVGGRSAGDGGSVVDEANYATLHQEDTDDSSHYTLIRKPDGRADEPKYSTLG</sequence>
<accession>A0A7T8GP06</accession>
<gene>
    <name evidence="2" type="ORF">FKW44_023220</name>
</gene>
<name>A0A7T8GP06_CALRO</name>
<feature type="compositionally biased region" description="Basic and acidic residues" evidence="1">
    <location>
        <begin position="89"/>
        <end position="118"/>
    </location>
</feature>
<feature type="region of interest" description="Disordered" evidence="1">
    <location>
        <begin position="58"/>
        <end position="118"/>
    </location>
</feature>
<dbReference type="AlphaFoldDB" id="A0A7T8GP06"/>
<evidence type="ECO:0000313" key="2">
    <source>
        <dbReference type="EMBL" id="QQP35092.1"/>
    </source>
</evidence>
<proteinExistence type="predicted"/>
<feature type="non-terminal residue" evidence="2">
    <location>
        <position position="118"/>
    </location>
</feature>
<dbReference type="EMBL" id="CP045907">
    <property type="protein sequence ID" value="QQP35092.1"/>
    <property type="molecule type" value="Genomic_DNA"/>
</dbReference>